<sequence>MSSARDSESPLSTPERRTITWDEKTIKEQDRERGTRTKIAEVSTPFCYASDVDSQDESSSYYGQLDNSDLTQEVINRLCAIKETYEKKRVFSEHRKEHYNNEFNRQNFHLRNDDDINEGGDLADIMKESACNSASMAAP</sequence>
<dbReference type="Proteomes" id="UP001195914">
    <property type="component" value="Unassembled WGS sequence"/>
</dbReference>
<evidence type="ECO:0000256" key="1">
    <source>
        <dbReference type="SAM" id="MobiDB-lite"/>
    </source>
</evidence>
<reference evidence="2" key="2">
    <citation type="submission" date="2021-05" db="EMBL/GenBank/DDBJ databases">
        <authorList>
            <person name="Pain A."/>
        </authorList>
    </citation>
    <scope>NUCLEOTIDE SEQUENCE</scope>
    <source>
        <strain evidence="2">1802A</strain>
    </source>
</reference>
<feature type="region of interest" description="Disordered" evidence="1">
    <location>
        <begin position="1"/>
        <end position="38"/>
    </location>
</feature>
<gene>
    <name evidence="2" type="ORF">X943_001148</name>
</gene>
<name>A0AAD9GHP6_BABDI</name>
<dbReference type="AlphaFoldDB" id="A0AAD9GHP6"/>
<proteinExistence type="predicted"/>
<dbReference type="EMBL" id="JAHBMH010000024">
    <property type="protein sequence ID" value="KAK1938433.1"/>
    <property type="molecule type" value="Genomic_DNA"/>
</dbReference>
<accession>A0AAD9GHP6</accession>
<evidence type="ECO:0000313" key="3">
    <source>
        <dbReference type="Proteomes" id="UP001195914"/>
    </source>
</evidence>
<protein>
    <submittedName>
        <fullName evidence="2">Phosphatase inhibitor 2 domain-containing protein</fullName>
    </submittedName>
</protein>
<comment type="caution">
    <text evidence="2">The sequence shown here is derived from an EMBL/GenBank/DDBJ whole genome shotgun (WGS) entry which is preliminary data.</text>
</comment>
<reference evidence="2" key="1">
    <citation type="journal article" date="2014" name="Nucleic Acids Res.">
        <title>The evolutionary dynamics of variant antigen genes in Babesia reveal a history of genomic innovation underlying host-parasite interaction.</title>
        <authorList>
            <person name="Jackson A.P."/>
            <person name="Otto T.D."/>
            <person name="Darby A."/>
            <person name="Ramaprasad A."/>
            <person name="Xia D."/>
            <person name="Echaide I.E."/>
            <person name="Farber M."/>
            <person name="Gahlot S."/>
            <person name="Gamble J."/>
            <person name="Gupta D."/>
            <person name="Gupta Y."/>
            <person name="Jackson L."/>
            <person name="Malandrin L."/>
            <person name="Malas T.B."/>
            <person name="Moussa E."/>
            <person name="Nair M."/>
            <person name="Reid A.J."/>
            <person name="Sanders M."/>
            <person name="Sharma J."/>
            <person name="Tracey A."/>
            <person name="Quail M.A."/>
            <person name="Weir W."/>
            <person name="Wastling J.M."/>
            <person name="Hall N."/>
            <person name="Willadsen P."/>
            <person name="Lingelbach K."/>
            <person name="Shiels B."/>
            <person name="Tait A."/>
            <person name="Berriman M."/>
            <person name="Allred D.R."/>
            <person name="Pain A."/>
        </authorList>
    </citation>
    <scope>NUCLEOTIDE SEQUENCE</scope>
    <source>
        <strain evidence="2">1802A</strain>
    </source>
</reference>
<keyword evidence="3" id="KW-1185">Reference proteome</keyword>
<keyword evidence="2" id="KW-0650">Protein phosphatase inhibitor</keyword>
<evidence type="ECO:0000313" key="2">
    <source>
        <dbReference type="EMBL" id="KAK1938433.1"/>
    </source>
</evidence>
<dbReference type="GO" id="GO:0004864">
    <property type="term" value="F:protein phosphatase inhibitor activity"/>
    <property type="evidence" value="ECO:0007669"/>
    <property type="project" value="UniProtKB-KW"/>
</dbReference>
<organism evidence="2 3">
    <name type="scientific">Babesia divergens</name>
    <dbReference type="NCBI Taxonomy" id="32595"/>
    <lineage>
        <taxon>Eukaryota</taxon>
        <taxon>Sar</taxon>
        <taxon>Alveolata</taxon>
        <taxon>Apicomplexa</taxon>
        <taxon>Aconoidasida</taxon>
        <taxon>Piroplasmida</taxon>
        <taxon>Babesiidae</taxon>
        <taxon>Babesia</taxon>
    </lineage>
</organism>